<evidence type="ECO:0000313" key="4">
    <source>
        <dbReference type="EMBL" id="RKF42221.1"/>
    </source>
</evidence>
<evidence type="ECO:0000313" key="5">
    <source>
        <dbReference type="Proteomes" id="UP000286402"/>
    </source>
</evidence>
<evidence type="ECO:0000256" key="1">
    <source>
        <dbReference type="PROSITE-ProRule" id="PRU00169"/>
    </source>
</evidence>
<reference evidence="4 5" key="1">
    <citation type="submission" date="2016-07" db="EMBL/GenBank/DDBJ databases">
        <title>Genome analysis of Sphingobacterium siyangense T12B17.</title>
        <authorList>
            <person name="Xu D."/>
            <person name="Su Y."/>
            <person name="Zheng S."/>
        </authorList>
    </citation>
    <scope>NUCLEOTIDE SEQUENCE [LARGE SCALE GENOMIC DNA]</scope>
    <source>
        <strain evidence="4 5">T12B17</strain>
    </source>
</reference>
<dbReference type="SMART" id="SM00850">
    <property type="entry name" value="LytTR"/>
    <property type="match status" value="1"/>
</dbReference>
<dbReference type="PROSITE" id="PS50930">
    <property type="entry name" value="HTH_LYTTR"/>
    <property type="match status" value="1"/>
</dbReference>
<feature type="domain" description="Response regulatory" evidence="2">
    <location>
        <begin position="3"/>
        <end position="114"/>
    </location>
</feature>
<evidence type="ECO:0000259" key="3">
    <source>
        <dbReference type="PROSITE" id="PS50930"/>
    </source>
</evidence>
<gene>
    <name evidence="4" type="ORF">BCY89_01700</name>
</gene>
<dbReference type="Pfam" id="PF00072">
    <property type="entry name" value="Response_reg"/>
    <property type="match status" value="1"/>
</dbReference>
<keyword evidence="1" id="KW-0597">Phosphoprotein</keyword>
<dbReference type="Pfam" id="PF04397">
    <property type="entry name" value="LytTR"/>
    <property type="match status" value="1"/>
</dbReference>
<feature type="modified residue" description="4-aspartylphosphate" evidence="1">
    <location>
        <position position="54"/>
    </location>
</feature>
<dbReference type="InterPro" id="IPR011006">
    <property type="entry name" value="CheY-like_superfamily"/>
</dbReference>
<proteinExistence type="predicted"/>
<comment type="caution">
    <text evidence="4">The sequence shown here is derived from an EMBL/GenBank/DDBJ whole genome shotgun (WGS) entry which is preliminary data.</text>
</comment>
<dbReference type="Gene3D" id="2.40.50.1020">
    <property type="entry name" value="LytTr DNA-binding domain"/>
    <property type="match status" value="1"/>
</dbReference>
<dbReference type="EMBL" id="MCAQ01000001">
    <property type="protein sequence ID" value="RKF42221.1"/>
    <property type="molecule type" value="Genomic_DNA"/>
</dbReference>
<feature type="domain" description="HTH LytTR-type" evidence="3">
    <location>
        <begin position="142"/>
        <end position="246"/>
    </location>
</feature>
<dbReference type="InterPro" id="IPR007492">
    <property type="entry name" value="LytTR_DNA-bd_dom"/>
</dbReference>
<dbReference type="FunFam" id="3.40.50.2300:FF:000051">
    <property type="entry name" value="Two-component response regulator yehT"/>
    <property type="match status" value="1"/>
</dbReference>
<evidence type="ECO:0000259" key="2">
    <source>
        <dbReference type="PROSITE" id="PS50110"/>
    </source>
</evidence>
<keyword evidence="5" id="KW-1185">Reference proteome</keyword>
<dbReference type="RefSeq" id="WP_120332607.1">
    <property type="nucleotide sequence ID" value="NZ_DAMALA010000037.1"/>
</dbReference>
<dbReference type="InterPro" id="IPR046947">
    <property type="entry name" value="LytR-like"/>
</dbReference>
<dbReference type="GO" id="GO:0003677">
    <property type="term" value="F:DNA binding"/>
    <property type="evidence" value="ECO:0007669"/>
    <property type="project" value="UniProtKB-KW"/>
</dbReference>
<dbReference type="PANTHER" id="PTHR37299">
    <property type="entry name" value="TRANSCRIPTIONAL REGULATOR-RELATED"/>
    <property type="match status" value="1"/>
</dbReference>
<dbReference type="SMART" id="SM00448">
    <property type="entry name" value="REC"/>
    <property type="match status" value="1"/>
</dbReference>
<protein>
    <submittedName>
        <fullName evidence="4">DNA-binding response regulator</fullName>
    </submittedName>
</protein>
<name>A0A420GAP2_9SPHI</name>
<organism evidence="4 5">
    <name type="scientific">Sphingobacterium siyangense</name>
    <dbReference type="NCBI Taxonomy" id="459529"/>
    <lineage>
        <taxon>Bacteria</taxon>
        <taxon>Pseudomonadati</taxon>
        <taxon>Bacteroidota</taxon>
        <taxon>Sphingobacteriia</taxon>
        <taxon>Sphingobacteriales</taxon>
        <taxon>Sphingobacteriaceae</taxon>
        <taxon>Sphingobacterium</taxon>
    </lineage>
</organism>
<dbReference type="PANTHER" id="PTHR37299:SF1">
    <property type="entry name" value="STAGE 0 SPORULATION PROTEIN A HOMOLOG"/>
    <property type="match status" value="1"/>
</dbReference>
<dbReference type="GO" id="GO:0000156">
    <property type="term" value="F:phosphorelay response regulator activity"/>
    <property type="evidence" value="ECO:0007669"/>
    <property type="project" value="InterPro"/>
</dbReference>
<dbReference type="Proteomes" id="UP000286402">
    <property type="component" value="Unassembled WGS sequence"/>
</dbReference>
<dbReference type="Gene3D" id="3.40.50.2300">
    <property type="match status" value="1"/>
</dbReference>
<dbReference type="SUPFAM" id="SSF52172">
    <property type="entry name" value="CheY-like"/>
    <property type="match status" value="1"/>
</dbReference>
<dbReference type="PROSITE" id="PS50110">
    <property type="entry name" value="RESPONSE_REGULATORY"/>
    <property type="match status" value="1"/>
</dbReference>
<dbReference type="InterPro" id="IPR001789">
    <property type="entry name" value="Sig_transdc_resp-reg_receiver"/>
</dbReference>
<dbReference type="AlphaFoldDB" id="A0A420GAP2"/>
<sequence>MIKVVIIDDEPLARSIIAGYLKNEPDISIMAECGDGFEAVKAIHAHEPDLIFLDVQMPKLTGFEMLELVDDPPAVIFTTAFDEYALKAFEKNALDYLLKPVSPTRFKKALEKFRASYSAPEKKVQPNYEVLTAQDETKIDRIVVKTGTQIKIIPIDTVKYLESYDDYVKIHTKDGMYLKNKTMAFFEKSLDPNQFVRIHRSFIIKVDQLAKLEPYEKDSYIAALTSGEKLNISKSGYARLKQLIGI</sequence>
<keyword evidence="4" id="KW-0238">DNA-binding</keyword>
<accession>A0A420GAP2</accession>